<dbReference type="EMBL" id="CP017316">
    <property type="protein sequence ID" value="AOT60096.1"/>
    <property type="molecule type" value="Genomic_DNA"/>
</dbReference>
<name>A0A1D8G3S1_9ACTN</name>
<evidence type="ECO:0008006" key="4">
    <source>
        <dbReference type="Google" id="ProtNLM"/>
    </source>
</evidence>
<gene>
    <name evidence="2" type="ORF">A4G23_02960</name>
</gene>
<evidence type="ECO:0000256" key="1">
    <source>
        <dbReference type="SAM" id="MobiDB-lite"/>
    </source>
</evidence>
<protein>
    <recommendedName>
        <fullName evidence="4">Lipoprotein</fullName>
    </recommendedName>
</protein>
<organism evidence="2 3">
    <name type="scientific">Streptomyces rubrolavendulae</name>
    <dbReference type="NCBI Taxonomy" id="285473"/>
    <lineage>
        <taxon>Bacteria</taxon>
        <taxon>Bacillati</taxon>
        <taxon>Actinomycetota</taxon>
        <taxon>Actinomycetes</taxon>
        <taxon>Kitasatosporales</taxon>
        <taxon>Streptomycetaceae</taxon>
        <taxon>Streptomyces</taxon>
    </lineage>
</organism>
<feature type="compositionally biased region" description="Low complexity" evidence="1">
    <location>
        <begin position="32"/>
        <end position="51"/>
    </location>
</feature>
<feature type="compositionally biased region" description="Low complexity" evidence="1">
    <location>
        <begin position="59"/>
        <end position="82"/>
    </location>
</feature>
<evidence type="ECO:0000313" key="2">
    <source>
        <dbReference type="EMBL" id="AOT60096.1"/>
    </source>
</evidence>
<accession>A0A1D8G3S1</accession>
<dbReference type="RefSeq" id="WP_159029467.1">
    <property type="nucleotide sequence ID" value="NZ_CP017316.1"/>
</dbReference>
<reference evidence="2 3" key="1">
    <citation type="submission" date="2016-09" db="EMBL/GenBank/DDBJ databases">
        <title>Streptomyces rubrolavendulae MJM4426 Genome sequencing and assembly.</title>
        <authorList>
            <person name="Kim J.-G."/>
        </authorList>
    </citation>
    <scope>NUCLEOTIDE SEQUENCE [LARGE SCALE GENOMIC DNA]</scope>
    <source>
        <strain evidence="2 3">MJM4426</strain>
    </source>
</reference>
<dbReference type="AlphaFoldDB" id="A0A1D8G3S1"/>
<dbReference type="OrthoDB" id="4234768at2"/>
<proteinExistence type="predicted"/>
<keyword evidence="3" id="KW-1185">Reference proteome</keyword>
<dbReference type="Proteomes" id="UP000095349">
    <property type="component" value="Chromosome"/>
</dbReference>
<dbReference type="PROSITE" id="PS51257">
    <property type="entry name" value="PROKAR_LIPOPROTEIN"/>
    <property type="match status" value="1"/>
</dbReference>
<feature type="region of interest" description="Disordered" evidence="1">
    <location>
        <begin position="32"/>
        <end position="109"/>
    </location>
</feature>
<sequence>MSRLRGTALVALVGALVWTTGCVSTYDGTRRGAAGPPSTGAPATGPATGAGAPAGGAATGPATGAGAAGAPVTGAAPSAAPSRGPVPLPELQPGHRRIASAGPARGDASLGRVKVGAGTTWINVNCAADGGPRPLVLEVDGVARFTVTCGGKESGTYANRLDLGTGGEGRFHVETSDTVRWTADVQVREAGRAG</sequence>
<dbReference type="KEGG" id="srn:A4G23_02960"/>
<evidence type="ECO:0000313" key="3">
    <source>
        <dbReference type="Proteomes" id="UP000095349"/>
    </source>
</evidence>
<dbReference type="STRING" id="285473.A4G23_02960"/>